<dbReference type="GO" id="GO:0005737">
    <property type="term" value="C:cytoplasm"/>
    <property type="evidence" value="ECO:0007669"/>
    <property type="project" value="TreeGrafter"/>
</dbReference>
<dbReference type="InterPro" id="IPR010071">
    <property type="entry name" value="AA_adenyl_dom"/>
</dbReference>
<dbReference type="InterPro" id="IPR025110">
    <property type="entry name" value="AMP-bd_C"/>
</dbReference>
<evidence type="ECO:0000313" key="3">
    <source>
        <dbReference type="EMBL" id="MDN7794629.1"/>
    </source>
</evidence>
<protein>
    <submittedName>
        <fullName evidence="3">Amino acid adenylation domain-containing protein</fullName>
    </submittedName>
</protein>
<feature type="domain" description="AMP-binding enzyme C-terminal" evidence="2">
    <location>
        <begin position="454"/>
        <end position="528"/>
    </location>
</feature>
<dbReference type="Proteomes" id="UP001171620">
    <property type="component" value="Unassembled WGS sequence"/>
</dbReference>
<dbReference type="SUPFAM" id="SSF56801">
    <property type="entry name" value="Acetyl-CoA synthetase-like"/>
    <property type="match status" value="1"/>
</dbReference>
<dbReference type="Gene3D" id="2.30.38.10">
    <property type="entry name" value="Luciferase, Domain 3"/>
    <property type="match status" value="1"/>
</dbReference>
<dbReference type="NCBIfam" id="TIGR01733">
    <property type="entry name" value="AA-adenyl-dom"/>
    <property type="match status" value="1"/>
</dbReference>
<accession>A0AAW7SXW8</accession>
<evidence type="ECO:0000259" key="1">
    <source>
        <dbReference type="Pfam" id="PF00501"/>
    </source>
</evidence>
<comment type="caution">
    <text evidence="3">The sequence shown here is derived from an EMBL/GenBank/DDBJ whole genome shotgun (WGS) entry which is preliminary data.</text>
</comment>
<sequence>MAAGERHDDVRLGSLRTVRRSRSECLFDVEPAGLEMSILERFGQMVRRHAEHTALAAESARYTYAQLDALSDRLAARLARSGVTAGSPVVLLLPRSPGAVIAMIAVLKAGAYYVPVDPAGPASVLNEQLRELGARVALTLPESVAQVRSDLDLAGIALVEIGRDGVLADRRDGAQTSAPVQAPTPISPAYAMFTSGSTGKPKGVLVPHQGVHRLVVETNYIALSPHDRVLQMAPITFDASTFEIWGALLNGATLVVEESPVLDLNALGRLLRDERVTVMWLTAALFHLVVRNRLPLLSELRVLLAGGDVVQADAVARVLAAFPSLTVINGYGPTENTTFTCCHVMTAAAPPVATVPIGRPVTGTTVCVLDASGQPVRPGEVGELYAGGIGLALGYLNDPEKTRAVFVDDPHDRDRKLYRTGDLVREGHDGAYEFIGRVDRQVKIRGYRVSVEQVQQVLATADDVEDAIVDVGRDELGERRLVAFVQSSRDPAEVRAAVRRHLGRHLASYMIPDVIEVQVALPLTVNGKVNRRSLMSSQENRNTGDEHERIAAIQGTHSETTGRVVEGS</sequence>
<dbReference type="AlphaFoldDB" id="A0AAW7SXW8"/>
<gene>
    <name evidence="3" type="ORF">QZM33_06570</name>
</gene>
<organism evidence="3 4">
    <name type="scientific">Burkholderia vietnamiensis</name>
    <dbReference type="NCBI Taxonomy" id="60552"/>
    <lineage>
        <taxon>Bacteria</taxon>
        <taxon>Pseudomonadati</taxon>
        <taxon>Pseudomonadota</taxon>
        <taxon>Betaproteobacteria</taxon>
        <taxon>Burkholderiales</taxon>
        <taxon>Burkholderiaceae</taxon>
        <taxon>Burkholderia</taxon>
        <taxon>Burkholderia cepacia complex</taxon>
    </lineage>
</organism>
<dbReference type="GO" id="GO:0031177">
    <property type="term" value="F:phosphopantetheine binding"/>
    <property type="evidence" value="ECO:0007669"/>
    <property type="project" value="TreeGrafter"/>
</dbReference>
<dbReference type="PANTHER" id="PTHR45527">
    <property type="entry name" value="NONRIBOSOMAL PEPTIDE SYNTHETASE"/>
    <property type="match status" value="1"/>
</dbReference>
<dbReference type="EMBL" id="JAUJRV010000003">
    <property type="protein sequence ID" value="MDN7794629.1"/>
    <property type="molecule type" value="Genomic_DNA"/>
</dbReference>
<evidence type="ECO:0000259" key="2">
    <source>
        <dbReference type="Pfam" id="PF13193"/>
    </source>
</evidence>
<dbReference type="CDD" id="cd12117">
    <property type="entry name" value="A_NRPS_Srf_like"/>
    <property type="match status" value="1"/>
</dbReference>
<dbReference type="Pfam" id="PF13193">
    <property type="entry name" value="AMP-binding_C"/>
    <property type="match status" value="1"/>
</dbReference>
<dbReference type="PANTHER" id="PTHR45527:SF1">
    <property type="entry name" value="FATTY ACID SYNTHASE"/>
    <property type="match status" value="1"/>
</dbReference>
<name>A0AAW7SXW8_BURVI</name>
<dbReference type="Pfam" id="PF00501">
    <property type="entry name" value="AMP-binding"/>
    <property type="match status" value="1"/>
</dbReference>
<reference evidence="3" key="1">
    <citation type="submission" date="2023-07" db="EMBL/GenBank/DDBJ databases">
        <title>A collection of bacterial strains from the Burkholderia cepacia Research Laboratory and Repository.</title>
        <authorList>
            <person name="Lipuma J."/>
            <person name="Spilker T."/>
            <person name="Caverly L."/>
        </authorList>
    </citation>
    <scope>NUCLEOTIDE SEQUENCE</scope>
    <source>
        <strain evidence="3">AU44268</strain>
    </source>
</reference>
<proteinExistence type="predicted"/>
<dbReference type="Gene3D" id="3.40.50.980">
    <property type="match status" value="2"/>
</dbReference>
<feature type="domain" description="AMP-dependent synthetase/ligase" evidence="1">
    <location>
        <begin position="46"/>
        <end position="396"/>
    </location>
</feature>
<dbReference type="InterPro" id="IPR000873">
    <property type="entry name" value="AMP-dep_synth/lig_dom"/>
</dbReference>
<dbReference type="GO" id="GO:0043041">
    <property type="term" value="P:amino acid activation for nonribosomal peptide biosynthetic process"/>
    <property type="evidence" value="ECO:0007669"/>
    <property type="project" value="TreeGrafter"/>
</dbReference>
<evidence type="ECO:0000313" key="4">
    <source>
        <dbReference type="Proteomes" id="UP001171620"/>
    </source>
</evidence>
<dbReference type="InterPro" id="IPR045851">
    <property type="entry name" value="AMP-bd_C_sf"/>
</dbReference>
<dbReference type="Gene3D" id="3.30.300.30">
    <property type="match status" value="1"/>
</dbReference>
<dbReference type="GO" id="GO:0044550">
    <property type="term" value="P:secondary metabolite biosynthetic process"/>
    <property type="evidence" value="ECO:0007669"/>
    <property type="project" value="TreeGrafter"/>
</dbReference>